<dbReference type="EMBL" id="CP048209">
    <property type="protein sequence ID" value="QHT59342.1"/>
    <property type="molecule type" value="Genomic_DNA"/>
</dbReference>
<dbReference type="Proteomes" id="UP000476064">
    <property type="component" value="Chromosome"/>
</dbReference>
<dbReference type="Gene3D" id="1.10.260.40">
    <property type="entry name" value="lambda repressor-like DNA-binding domains"/>
    <property type="match status" value="1"/>
</dbReference>
<evidence type="ECO:0000313" key="3">
    <source>
        <dbReference type="Proteomes" id="UP000476064"/>
    </source>
</evidence>
<gene>
    <name evidence="2" type="ORF">GXP70_04735</name>
</gene>
<protein>
    <submittedName>
        <fullName evidence="2">Helix-turn-helix transcriptional regulator</fullName>
    </submittedName>
</protein>
<dbReference type="GO" id="GO:0003677">
    <property type="term" value="F:DNA binding"/>
    <property type="evidence" value="ECO:0007669"/>
    <property type="project" value="InterPro"/>
</dbReference>
<accession>A0A6C0FTK2</accession>
<name>A0A6C0FTK2_9BACL</name>
<dbReference type="SMART" id="SM00530">
    <property type="entry name" value="HTH_XRE"/>
    <property type="match status" value="1"/>
</dbReference>
<dbReference type="KEGG" id="plyc:GXP70_04735"/>
<keyword evidence="3" id="KW-1185">Reference proteome</keyword>
<dbReference type="InterPro" id="IPR010982">
    <property type="entry name" value="Lambda_DNA-bd_dom_sf"/>
</dbReference>
<dbReference type="AlphaFoldDB" id="A0A6C0FTK2"/>
<dbReference type="SUPFAM" id="SSF47413">
    <property type="entry name" value="lambda repressor-like DNA-binding domains"/>
    <property type="match status" value="1"/>
</dbReference>
<dbReference type="Pfam" id="PF01381">
    <property type="entry name" value="HTH_3"/>
    <property type="match status" value="1"/>
</dbReference>
<dbReference type="InterPro" id="IPR001387">
    <property type="entry name" value="Cro/C1-type_HTH"/>
</dbReference>
<dbReference type="RefSeq" id="WP_162355408.1">
    <property type="nucleotide sequence ID" value="NZ_CP048209.1"/>
</dbReference>
<dbReference type="CDD" id="cd00093">
    <property type="entry name" value="HTH_XRE"/>
    <property type="match status" value="1"/>
</dbReference>
<evidence type="ECO:0000259" key="1">
    <source>
        <dbReference type="PROSITE" id="PS50943"/>
    </source>
</evidence>
<dbReference type="PROSITE" id="PS50943">
    <property type="entry name" value="HTH_CROC1"/>
    <property type="match status" value="1"/>
</dbReference>
<proteinExistence type="predicted"/>
<feature type="domain" description="HTH cro/C1-type" evidence="1">
    <location>
        <begin position="7"/>
        <end position="63"/>
    </location>
</feature>
<organism evidence="2 3">
    <name type="scientific">Paenibacillus lycopersici</name>
    <dbReference type="NCBI Taxonomy" id="2704462"/>
    <lineage>
        <taxon>Bacteria</taxon>
        <taxon>Bacillati</taxon>
        <taxon>Bacillota</taxon>
        <taxon>Bacilli</taxon>
        <taxon>Bacillales</taxon>
        <taxon>Paenibacillaceae</taxon>
        <taxon>Paenibacillus</taxon>
    </lineage>
</organism>
<evidence type="ECO:0000313" key="2">
    <source>
        <dbReference type="EMBL" id="QHT59342.1"/>
    </source>
</evidence>
<sequence length="207" mass="24328">MDFGVWLRNNRNKHGLSTRQLAAACGVSQSYMSQVERGNIQKPGIDVLKKIMAYFEVEDPEELLKQYGFINDGDTIKIENIIDDDGAKRNELLEYLVREMNSMDFEQLEAIKLFYKYQDTFIKISKIEKSSIDLNAKTPMRTINEFIEFLFDKYVVKRAVKRADEPIVETEQIVDWKDNSKSKLDIQYYQIPNEKTKTIIINNEKEY</sequence>
<reference evidence="2 3" key="1">
    <citation type="submission" date="2020-01" db="EMBL/GenBank/DDBJ databases">
        <title>Paenibacillus sp. nov., isolated from tomato rhizosphere.</title>
        <authorList>
            <person name="Weon H.-Y."/>
            <person name="Lee S.A."/>
        </authorList>
    </citation>
    <scope>NUCLEOTIDE SEQUENCE [LARGE SCALE GENOMIC DNA]</scope>
    <source>
        <strain evidence="2 3">12200R-189</strain>
    </source>
</reference>